<dbReference type="EMBL" id="JAGIYQ010000001">
    <property type="protein sequence ID" value="MBP0723680.1"/>
    <property type="molecule type" value="Genomic_DNA"/>
</dbReference>
<feature type="transmembrane region" description="Helical" evidence="1">
    <location>
        <begin position="459"/>
        <end position="479"/>
    </location>
</feature>
<protein>
    <submittedName>
        <fullName evidence="2">Uncharacterized protein</fullName>
    </submittedName>
</protein>
<feature type="transmembrane region" description="Helical" evidence="1">
    <location>
        <begin position="434"/>
        <end position="453"/>
    </location>
</feature>
<comment type="caution">
    <text evidence="2">The sequence shown here is derived from an EMBL/GenBank/DDBJ whole genome shotgun (WGS) entry which is preliminary data.</text>
</comment>
<keyword evidence="3" id="KW-1185">Reference proteome</keyword>
<evidence type="ECO:0000256" key="1">
    <source>
        <dbReference type="SAM" id="Phobius"/>
    </source>
</evidence>
<organism evidence="2 3">
    <name type="scientific">Gottfriedia endophytica</name>
    <dbReference type="NCBI Taxonomy" id="2820819"/>
    <lineage>
        <taxon>Bacteria</taxon>
        <taxon>Bacillati</taxon>
        <taxon>Bacillota</taxon>
        <taxon>Bacilli</taxon>
        <taxon>Bacillales</taxon>
        <taxon>Bacillaceae</taxon>
        <taxon>Gottfriedia</taxon>
    </lineage>
</organism>
<gene>
    <name evidence="2" type="ORF">J5Y03_00595</name>
</gene>
<keyword evidence="1" id="KW-1133">Transmembrane helix</keyword>
<sequence length="575" mass="68661">MSSHSFKLWSIMRDVRSENPAKRYKALFKLNELKEKETAPRGIVLEKLVKEAARPFPEPVDVWDDPSYHLLRFVSDFYEDDLAQLMIDNYNGFSVNAKGEVVRYLCELSGEKYRVLICDYLEASLKDNTAILPLDALFDEPNLVRRIVQNFYTYIENDFYKYEFYRMLLFCLRNESIIPFKHKYIVPLLIEDFKKLKEDYLQYDSSYDPKFVYNNWKENYLAIRSNFEVLLSLIEFYYSDDFVGTLKEAMTFKDPQIKTRAAIISLQKQIDVEEKILFECATNVETSELLYWELLRIHKEHLFPIKENKQHYFAKSHLFNLVIDNSNELSYPDQIEIIEKIFTTNYYGQGIRYYFISFIHEDEKKLAWVGGYGIDDEDDSIYMWEGTYIDQNKFSDYSIQEHIQNFLYDRKEMIKEIEETVEFTSRPPIFKMNLFIAAIYCYFTFASWGGYFLENDMNSLRFGIVMAIIGTVFITWRIIRYNKVKVELKTFTLSYHNGFKTKEVQINHINKILNRKSPILTRIFKRQPKTILIYNEENELILKIPANYVNYEEFSKELYSGTLHLSEQPYIEEAS</sequence>
<dbReference type="RefSeq" id="WP_209401308.1">
    <property type="nucleotide sequence ID" value="NZ_JAGIYQ010000001.1"/>
</dbReference>
<name>A0A940SH80_9BACI</name>
<dbReference type="AlphaFoldDB" id="A0A940SH80"/>
<accession>A0A940SH80</accession>
<reference evidence="2" key="1">
    <citation type="submission" date="2021-04" db="EMBL/GenBank/DDBJ databases">
        <title>Genome seq and assembly of Bacillus sp.</title>
        <authorList>
            <person name="Chhetri G."/>
        </authorList>
    </citation>
    <scope>NUCLEOTIDE SEQUENCE</scope>
    <source>
        <strain evidence="2">RG28</strain>
    </source>
</reference>
<evidence type="ECO:0000313" key="2">
    <source>
        <dbReference type="EMBL" id="MBP0723680.1"/>
    </source>
</evidence>
<proteinExistence type="predicted"/>
<keyword evidence="1" id="KW-0472">Membrane</keyword>
<dbReference type="Proteomes" id="UP000682134">
    <property type="component" value="Unassembled WGS sequence"/>
</dbReference>
<evidence type="ECO:0000313" key="3">
    <source>
        <dbReference type="Proteomes" id="UP000682134"/>
    </source>
</evidence>
<keyword evidence="1" id="KW-0812">Transmembrane</keyword>